<dbReference type="EMBL" id="BAABAB010000016">
    <property type="protein sequence ID" value="GAA3621279.1"/>
    <property type="molecule type" value="Genomic_DNA"/>
</dbReference>
<proteinExistence type="inferred from homology"/>
<dbReference type="InterPro" id="IPR012093">
    <property type="entry name" value="Pirin"/>
</dbReference>
<evidence type="ECO:0000256" key="2">
    <source>
        <dbReference type="RuleBase" id="RU003457"/>
    </source>
</evidence>
<organism evidence="4 5">
    <name type="scientific">Microlunatus ginsengisoli</name>
    <dbReference type="NCBI Taxonomy" id="363863"/>
    <lineage>
        <taxon>Bacteria</taxon>
        <taxon>Bacillati</taxon>
        <taxon>Actinomycetota</taxon>
        <taxon>Actinomycetes</taxon>
        <taxon>Propionibacteriales</taxon>
        <taxon>Propionibacteriaceae</taxon>
        <taxon>Microlunatus</taxon>
    </lineage>
</organism>
<dbReference type="Pfam" id="PF02678">
    <property type="entry name" value="Pirin"/>
    <property type="match status" value="1"/>
</dbReference>
<feature type="domain" description="Pirin N-terminal" evidence="3">
    <location>
        <begin position="24"/>
        <end position="136"/>
    </location>
</feature>
<sequence length="250" mass="26475">MLGGDRAMGTGVVVRRAGERFVTSAPGRTSWHAFSFGEHYDPARVGFGPLLVCNTDLIAADHGYPDHPHRDAEILTWVLAGSLRHSDSFGNVGVVHPGLAQRMSAGSGIVHAEVNDAYRLDPERPVAPVSFVQMWVSPDRSGATPGYAQRELAPADLDAGLVPVASGRDRDAAIDLGTRDATFWATRLGAGEARRLPDAPALFVLVGRGRIELEGAGPLGAGDHGELRDRGGSMITALDPAEVLVWGFGR</sequence>
<dbReference type="InterPro" id="IPR014710">
    <property type="entry name" value="RmlC-like_jellyroll"/>
</dbReference>
<dbReference type="Proteomes" id="UP001501490">
    <property type="component" value="Unassembled WGS sequence"/>
</dbReference>
<evidence type="ECO:0000256" key="1">
    <source>
        <dbReference type="ARBA" id="ARBA00008416"/>
    </source>
</evidence>
<evidence type="ECO:0000259" key="3">
    <source>
        <dbReference type="Pfam" id="PF02678"/>
    </source>
</evidence>
<dbReference type="SUPFAM" id="SSF51182">
    <property type="entry name" value="RmlC-like cupins"/>
    <property type="match status" value="1"/>
</dbReference>
<evidence type="ECO:0000313" key="4">
    <source>
        <dbReference type="EMBL" id="GAA3621279.1"/>
    </source>
</evidence>
<evidence type="ECO:0000313" key="5">
    <source>
        <dbReference type="Proteomes" id="UP001501490"/>
    </source>
</evidence>
<dbReference type="PANTHER" id="PTHR43212:SF3">
    <property type="entry name" value="QUERCETIN 2,3-DIOXYGENASE"/>
    <property type="match status" value="1"/>
</dbReference>
<gene>
    <name evidence="4" type="ORF">GCM10022236_24450</name>
</gene>
<name>A0ABP6ZWL7_9ACTN</name>
<dbReference type="Gene3D" id="2.60.120.10">
    <property type="entry name" value="Jelly Rolls"/>
    <property type="match status" value="2"/>
</dbReference>
<dbReference type="InterPro" id="IPR011051">
    <property type="entry name" value="RmlC_Cupin_sf"/>
</dbReference>
<dbReference type="InterPro" id="IPR003829">
    <property type="entry name" value="Pirin_N_dom"/>
</dbReference>
<dbReference type="PIRSF" id="PIRSF006232">
    <property type="entry name" value="Pirin"/>
    <property type="match status" value="1"/>
</dbReference>
<protein>
    <submittedName>
        <fullName evidence="4">Pirin-like bicupin family protein</fullName>
    </submittedName>
</protein>
<reference evidence="5" key="1">
    <citation type="journal article" date="2019" name="Int. J. Syst. Evol. Microbiol.">
        <title>The Global Catalogue of Microorganisms (GCM) 10K type strain sequencing project: providing services to taxonomists for standard genome sequencing and annotation.</title>
        <authorList>
            <consortium name="The Broad Institute Genomics Platform"/>
            <consortium name="The Broad Institute Genome Sequencing Center for Infectious Disease"/>
            <person name="Wu L."/>
            <person name="Ma J."/>
        </authorList>
    </citation>
    <scope>NUCLEOTIDE SEQUENCE [LARGE SCALE GENOMIC DNA]</scope>
    <source>
        <strain evidence="5">JCM 16929</strain>
    </source>
</reference>
<comment type="caution">
    <text evidence="4">The sequence shown here is derived from an EMBL/GenBank/DDBJ whole genome shotgun (WGS) entry which is preliminary data.</text>
</comment>
<dbReference type="PANTHER" id="PTHR43212">
    <property type="entry name" value="QUERCETIN 2,3-DIOXYGENASE"/>
    <property type="match status" value="1"/>
</dbReference>
<accession>A0ABP6ZWL7</accession>
<keyword evidence="5" id="KW-1185">Reference proteome</keyword>
<comment type="similarity">
    <text evidence="1 2">Belongs to the pirin family.</text>
</comment>